<reference evidence="5" key="1">
    <citation type="journal article" date="2019" name="Int. J. Syst. Evol. Microbiol.">
        <title>The Global Catalogue of Microorganisms (GCM) 10K type strain sequencing project: providing services to taxonomists for standard genome sequencing and annotation.</title>
        <authorList>
            <consortium name="The Broad Institute Genomics Platform"/>
            <consortium name="The Broad Institute Genome Sequencing Center for Infectious Disease"/>
            <person name="Wu L."/>
            <person name="Ma J."/>
        </authorList>
    </citation>
    <scope>NUCLEOTIDE SEQUENCE [LARGE SCALE GENOMIC DNA]</scope>
    <source>
        <strain evidence="5">JCM 9377</strain>
    </source>
</reference>
<sequence>MRVVQSVCEYVRIVRHASWVVAFSARESEPGSGLFRIGYSLMTPQSTSPDADASWTDFQELTFPQRIATAGRAVVAVDFGEEIPVADAPFQIVSDGDYLYVFRQSKDAGVYVDRFVLDEATGRLYNAWQVRFRRSGKADIPLDRRDTFGSTDMNGEKFVEPTIQLDFLPPVVNGSFAVALVPGELPSMSRWQFFLHNRDTGGLVGYSILRSANGLFDLADRIGEDGVIEPDQDFTLVSGSGAPLPVGHGPAALLYHQQEQLAQDGGAIALQKREARFMLAVTAGSGGQVAIVDLGVAKDATLAQGPDELTVAAAPKPVTALEISASCPVHADLPPVQINGPYTLELWAALTSAGTGLEPGIIVSSAPETGPLTIALVDGVPVYTAGADAAVTAADPIDLEVWTHLAATWDGTNAVLYVNGVPHDEPTDPVAPADPPAKGYRLGGKSSVTARIEQLRLWQRARTREEILAAMCTTVTSADPDWANLNGYWPMDAPAADARFTTVPNISRLSGADGTLSGTRWVPGSTLAASSLAPRSWDDRGLTIATGLLEFTTLAAAPWLTEGADSLVHLYGVAPPDGTMVAAHLSTVVARGAFQASWLAADPDDAENDEAGTVGFVARQTGAAVNPATSKNPPVTIAQDGKGHVAVTLRGSTGYTERWPKVPQELEALCQVLNGEAAQKGDVPAQEARSRPIYDYKAVVVTPAGGQLGPVPAPGTGSSLFAAIPDEGSSNGRPSLVTPTSAAPAVLGRAGTDPCWLPAPPPAGLDLSESGQFVEVLDEQQVGDYDGSLAADRDMAVEAWLRPGSDPSGDPMTVLVFNQPEGARYLLGIDGERRPYAVNGPIAARVDTPLTDGAWQHLAASYQSSFGIRLGGERYLDAGNDRSLDTPEALTAEVWVRLDEPPRPGQSQTAIARWAPRGGQSWDLGVDPDGKVRFSVQQSTATGPVRRSVVSRTALTPGTWHHLAGVYDVQFERQVAVMFTAGS</sequence>
<evidence type="ECO:0000256" key="1">
    <source>
        <dbReference type="ARBA" id="ARBA00022729"/>
    </source>
</evidence>
<protein>
    <recommendedName>
        <fullName evidence="3">LamG-like jellyroll fold domain-containing protein</fullName>
    </recommendedName>
</protein>
<keyword evidence="2" id="KW-1015">Disulfide bond</keyword>
<dbReference type="SUPFAM" id="SSF49899">
    <property type="entry name" value="Concanavalin A-like lectins/glucanases"/>
    <property type="match status" value="3"/>
</dbReference>
<dbReference type="Pfam" id="PF13385">
    <property type="entry name" value="Laminin_G_3"/>
    <property type="match status" value="2"/>
</dbReference>
<accession>A0ABP6QBZ3</accession>
<evidence type="ECO:0000256" key="2">
    <source>
        <dbReference type="ARBA" id="ARBA00023157"/>
    </source>
</evidence>
<evidence type="ECO:0000313" key="4">
    <source>
        <dbReference type="EMBL" id="GAA3218707.1"/>
    </source>
</evidence>
<name>A0ABP6QBZ3_9ACTN</name>
<keyword evidence="5" id="KW-1185">Reference proteome</keyword>
<keyword evidence="1" id="KW-0732">Signal</keyword>
<dbReference type="Gene3D" id="2.60.120.200">
    <property type="match status" value="3"/>
</dbReference>
<dbReference type="SMART" id="SM00560">
    <property type="entry name" value="LamGL"/>
    <property type="match status" value="1"/>
</dbReference>
<feature type="domain" description="LamG-like jellyroll fold" evidence="3">
    <location>
        <begin position="340"/>
        <end position="465"/>
    </location>
</feature>
<dbReference type="InterPro" id="IPR013320">
    <property type="entry name" value="ConA-like_dom_sf"/>
</dbReference>
<dbReference type="InterPro" id="IPR006558">
    <property type="entry name" value="LamG-like"/>
</dbReference>
<evidence type="ECO:0000259" key="3">
    <source>
        <dbReference type="SMART" id="SM00560"/>
    </source>
</evidence>
<evidence type="ECO:0000313" key="5">
    <source>
        <dbReference type="Proteomes" id="UP001501237"/>
    </source>
</evidence>
<dbReference type="Proteomes" id="UP001501237">
    <property type="component" value="Unassembled WGS sequence"/>
</dbReference>
<gene>
    <name evidence="4" type="ORF">GCM10010468_42320</name>
</gene>
<dbReference type="EMBL" id="BAAAUV010000010">
    <property type="protein sequence ID" value="GAA3218707.1"/>
    <property type="molecule type" value="Genomic_DNA"/>
</dbReference>
<proteinExistence type="predicted"/>
<comment type="caution">
    <text evidence="4">The sequence shown here is derived from an EMBL/GenBank/DDBJ whole genome shotgun (WGS) entry which is preliminary data.</text>
</comment>
<organism evidence="4 5">
    <name type="scientific">Actinocorallia longicatena</name>
    <dbReference type="NCBI Taxonomy" id="111803"/>
    <lineage>
        <taxon>Bacteria</taxon>
        <taxon>Bacillati</taxon>
        <taxon>Actinomycetota</taxon>
        <taxon>Actinomycetes</taxon>
        <taxon>Streptosporangiales</taxon>
        <taxon>Thermomonosporaceae</taxon>
        <taxon>Actinocorallia</taxon>
    </lineage>
</organism>